<dbReference type="OrthoDB" id="541375at2759"/>
<evidence type="ECO:0000256" key="2">
    <source>
        <dbReference type="ARBA" id="ARBA00045980"/>
    </source>
</evidence>
<dbReference type="InterPro" id="IPR002791">
    <property type="entry name" value="ARMT1-like_metal-bd"/>
</dbReference>
<comment type="catalytic activity">
    <reaction evidence="3">
        <text>beta-D-fructose 6-phosphate = dihydroxyacetone + D-glyceraldehyde 3-phosphate</text>
        <dbReference type="Rhea" id="RHEA:28002"/>
        <dbReference type="ChEBI" id="CHEBI:16016"/>
        <dbReference type="ChEBI" id="CHEBI:57634"/>
        <dbReference type="ChEBI" id="CHEBI:59776"/>
    </reaction>
</comment>
<comment type="function">
    <text evidence="2 3">Metal-dependent phosphatase that shows phosphatase activity against several substrates, including fructose-1-phosphate and fructose-6-phosphate. Its preference for fructose-1-phosphate, a strong glycating agent that causes DNA damage rather than a canonical yeast metabolite, suggests a damage-control function in hexose phosphate metabolism. Has also been shown to have O-methyltransferase activity that methylates glutamate residues of target proteins to form gamma-glutamyl methyl ester residues. Possibly methylates PCNA, suggesting it is involved in the DNA damage response.</text>
</comment>
<dbReference type="GO" id="GO:0046872">
    <property type="term" value="F:metal ion binding"/>
    <property type="evidence" value="ECO:0007669"/>
    <property type="project" value="UniProtKB-UniRule"/>
</dbReference>
<dbReference type="AlphaFoldDB" id="A0A8J2NQX6"/>
<proteinExistence type="inferred from homology"/>
<evidence type="ECO:0000256" key="1">
    <source>
        <dbReference type="ARBA" id="ARBA00000807"/>
    </source>
</evidence>
<dbReference type="EC" id="2.1.1.-" evidence="3"/>
<comment type="similarity">
    <text evidence="3">Belongs to the damage-control phosphatase family. Sugar phosphate phosphatase III subfamily.</text>
</comment>
<comment type="catalytic activity">
    <reaction evidence="1 3">
        <text>L-glutamyl-[protein] + S-adenosyl-L-methionine = [protein]-L-glutamate 5-O-methyl ester + S-adenosyl-L-homocysteine</text>
        <dbReference type="Rhea" id="RHEA:24452"/>
        <dbReference type="Rhea" id="RHEA-COMP:10208"/>
        <dbReference type="Rhea" id="RHEA-COMP:10311"/>
        <dbReference type="ChEBI" id="CHEBI:29973"/>
        <dbReference type="ChEBI" id="CHEBI:57856"/>
        <dbReference type="ChEBI" id="CHEBI:59789"/>
        <dbReference type="ChEBI" id="CHEBI:82795"/>
    </reaction>
</comment>
<dbReference type="InterPro" id="IPR039763">
    <property type="entry name" value="ARMT1"/>
</dbReference>
<comment type="domain">
    <text evidence="3">Subfamily III proteins have a conserved RTxK motif about 40-50 residues from the C-terminus; the threonine may be replaced by serine or cysteine.</text>
</comment>
<dbReference type="PANTHER" id="PTHR12260">
    <property type="entry name" value="DAMAGE-CONTROL PHOSPHATASE ARMT1"/>
    <property type="match status" value="1"/>
</dbReference>
<keyword evidence="3" id="KW-0479">Metal-binding</keyword>
<organism evidence="5 6">
    <name type="scientific">Allacma fusca</name>
    <dbReference type="NCBI Taxonomy" id="39272"/>
    <lineage>
        <taxon>Eukaryota</taxon>
        <taxon>Metazoa</taxon>
        <taxon>Ecdysozoa</taxon>
        <taxon>Arthropoda</taxon>
        <taxon>Hexapoda</taxon>
        <taxon>Collembola</taxon>
        <taxon>Symphypleona</taxon>
        <taxon>Sminthuridae</taxon>
        <taxon>Allacma</taxon>
    </lineage>
</organism>
<keyword evidence="6" id="KW-1185">Reference proteome</keyword>
<dbReference type="PANTHER" id="PTHR12260:SF6">
    <property type="entry name" value="DAMAGE-CONTROL PHOSPHATASE ARMT1"/>
    <property type="match status" value="1"/>
</dbReference>
<evidence type="ECO:0000259" key="4">
    <source>
        <dbReference type="Pfam" id="PF01937"/>
    </source>
</evidence>
<dbReference type="Proteomes" id="UP000708208">
    <property type="component" value="Unassembled WGS sequence"/>
</dbReference>
<dbReference type="Pfam" id="PF01937">
    <property type="entry name" value="ARMT1-like_dom"/>
    <property type="match status" value="1"/>
</dbReference>
<protein>
    <recommendedName>
        <fullName evidence="3">Sugar phosphate phosphatase</fullName>
        <ecNumber evidence="3">2.1.1.-</ecNumber>
        <ecNumber evidence="3">3.1.3.-</ecNumber>
    </recommendedName>
</protein>
<feature type="domain" description="Damage-control phosphatase ARMT1-like metal-binding" evidence="4">
    <location>
        <begin position="13"/>
        <end position="398"/>
    </location>
</feature>
<sequence>MCAKYKKGFGYKTINQRLPVILTKVIDQVARDKNDIGKKLGAGALEEVKDVIGELAKLKNEMVTNKSIQRTGSAVWNEYLANVAKKSFNGIEECVRWYVAPWLFVECYMYHRMNEAFRTSTFLKTYDPFRGQKEEAFFESVEPACVLGEFVLGSKNGPELLKTLLEVSLWGNRCDLSISQGESNAQDGNLVDQLVPLREKILANDSQQVWEVLEKVRKSSSSPRRIGYILDNSSFELFTDLCLANALLESGLVDNVDFYVKAQPWFISDVLVQDFHWLLDTMASLTDKPVLVQLATKWKENVQTGRFSVVEHEFWTYPHAFFEMKDSEPALYHELGSKAFLIFKGDLNYRKLIFDTNWDFETPFPKSLLGFSPAPLVALRTLKADCVSGLPAGVGEKLSEINHDWMNTGEYGLIQLSE</sequence>
<comment type="cofactor">
    <cofactor evidence="3">
        <name>Mn(2+)</name>
        <dbReference type="ChEBI" id="CHEBI:29035"/>
    </cofactor>
    <cofactor evidence="3">
        <name>Ni(2+)</name>
        <dbReference type="ChEBI" id="CHEBI:49786"/>
    </cofactor>
</comment>
<name>A0A8J2NQX6_9HEXA</name>
<dbReference type="GO" id="GO:0006974">
    <property type="term" value="P:DNA damage response"/>
    <property type="evidence" value="ECO:0007669"/>
    <property type="project" value="TreeGrafter"/>
</dbReference>
<comment type="catalytic activity">
    <reaction evidence="3">
        <text>beta-D-fructose 1-phosphate + H2O = D-fructose + phosphate</text>
        <dbReference type="Rhea" id="RHEA:35603"/>
        <dbReference type="ChEBI" id="CHEBI:15377"/>
        <dbReference type="ChEBI" id="CHEBI:37721"/>
        <dbReference type="ChEBI" id="CHEBI:43474"/>
        <dbReference type="ChEBI" id="CHEBI:138881"/>
    </reaction>
</comment>
<dbReference type="GO" id="GO:0032259">
    <property type="term" value="P:methylation"/>
    <property type="evidence" value="ECO:0007669"/>
    <property type="project" value="UniProtKB-KW"/>
</dbReference>
<evidence type="ECO:0000313" key="6">
    <source>
        <dbReference type="Proteomes" id="UP000708208"/>
    </source>
</evidence>
<dbReference type="EC" id="3.1.3.-" evidence="3"/>
<gene>
    <name evidence="5" type="ORF">AFUS01_LOCUS4706</name>
</gene>
<keyword evidence="3" id="KW-0378">Hydrolase</keyword>
<keyword evidence="3" id="KW-0489">Methyltransferase</keyword>
<dbReference type="EMBL" id="CAJVCH010029504">
    <property type="protein sequence ID" value="CAG7706984.1"/>
    <property type="molecule type" value="Genomic_DNA"/>
</dbReference>
<keyword evidence="3" id="KW-0808">Transferase</keyword>
<evidence type="ECO:0000256" key="3">
    <source>
        <dbReference type="RuleBase" id="RU367030"/>
    </source>
</evidence>
<keyword evidence="3" id="KW-0464">Manganese</keyword>
<dbReference type="GO" id="GO:0051998">
    <property type="term" value="F:protein carboxyl O-methyltransferase activity"/>
    <property type="evidence" value="ECO:0007669"/>
    <property type="project" value="UniProtKB-UniRule"/>
</dbReference>
<dbReference type="GO" id="GO:0005634">
    <property type="term" value="C:nucleus"/>
    <property type="evidence" value="ECO:0007669"/>
    <property type="project" value="TreeGrafter"/>
</dbReference>
<dbReference type="GO" id="GO:0016791">
    <property type="term" value="F:phosphatase activity"/>
    <property type="evidence" value="ECO:0007669"/>
    <property type="project" value="TreeGrafter"/>
</dbReference>
<reference evidence="5" key="1">
    <citation type="submission" date="2021-06" db="EMBL/GenBank/DDBJ databases">
        <authorList>
            <person name="Hodson N. C."/>
            <person name="Mongue J. A."/>
            <person name="Jaron S. K."/>
        </authorList>
    </citation>
    <scope>NUCLEOTIDE SEQUENCE</scope>
</reference>
<evidence type="ECO:0000313" key="5">
    <source>
        <dbReference type="EMBL" id="CAG7706984.1"/>
    </source>
</evidence>
<comment type="caution">
    <text evidence="5">The sequence shown here is derived from an EMBL/GenBank/DDBJ whole genome shotgun (WGS) entry which is preliminary data.</text>
</comment>
<accession>A0A8J2NQX6</accession>